<evidence type="ECO:0000313" key="1">
    <source>
        <dbReference type="EMBL" id="GGK89953.1"/>
    </source>
</evidence>
<protein>
    <submittedName>
        <fullName evidence="1">Uncharacterized protein</fullName>
    </submittedName>
</protein>
<sequence>MRVPSGEIDGFANCGSAKNDSISINGGRLSVGRSFMVTLHSARLRHDSAPERTPCRWGTLKVTLPVGRYYPGSAGSRRQDRYRT</sequence>
<dbReference type="EMBL" id="BMMH01000001">
    <property type="protein sequence ID" value="GGK89953.1"/>
    <property type="molecule type" value="Genomic_DNA"/>
</dbReference>
<dbReference type="AlphaFoldDB" id="A0A917R4A0"/>
<name>A0A917R4A0_9NOCA</name>
<proteinExistence type="predicted"/>
<evidence type="ECO:0000313" key="2">
    <source>
        <dbReference type="Proteomes" id="UP000638263"/>
    </source>
</evidence>
<reference evidence="1" key="2">
    <citation type="submission" date="2020-09" db="EMBL/GenBank/DDBJ databases">
        <authorList>
            <person name="Sun Q."/>
            <person name="Zhou Y."/>
        </authorList>
    </citation>
    <scope>NUCLEOTIDE SEQUENCE</scope>
    <source>
        <strain evidence="1">CGMCC 4.3508</strain>
    </source>
</reference>
<gene>
    <name evidence="1" type="ORF">GCM10011588_00290</name>
</gene>
<reference evidence="1" key="1">
    <citation type="journal article" date="2014" name="Int. J. Syst. Evol. Microbiol.">
        <title>Complete genome sequence of Corynebacterium casei LMG S-19264T (=DSM 44701T), isolated from a smear-ripened cheese.</title>
        <authorList>
            <consortium name="US DOE Joint Genome Institute (JGI-PGF)"/>
            <person name="Walter F."/>
            <person name="Albersmeier A."/>
            <person name="Kalinowski J."/>
            <person name="Ruckert C."/>
        </authorList>
    </citation>
    <scope>NUCLEOTIDE SEQUENCE</scope>
    <source>
        <strain evidence="1">CGMCC 4.3508</strain>
    </source>
</reference>
<organism evidence="1 2">
    <name type="scientific">Nocardia jinanensis</name>
    <dbReference type="NCBI Taxonomy" id="382504"/>
    <lineage>
        <taxon>Bacteria</taxon>
        <taxon>Bacillati</taxon>
        <taxon>Actinomycetota</taxon>
        <taxon>Actinomycetes</taxon>
        <taxon>Mycobacteriales</taxon>
        <taxon>Nocardiaceae</taxon>
        <taxon>Nocardia</taxon>
    </lineage>
</organism>
<dbReference type="Proteomes" id="UP000638263">
    <property type="component" value="Unassembled WGS sequence"/>
</dbReference>
<comment type="caution">
    <text evidence="1">The sequence shown here is derived from an EMBL/GenBank/DDBJ whole genome shotgun (WGS) entry which is preliminary data.</text>
</comment>
<accession>A0A917R4A0</accession>
<keyword evidence="2" id="KW-1185">Reference proteome</keyword>